<sequence>MRNPSSSSSAGRGGGGGGGGGGGSSGKSTPCCSKVGLKRGPWTPEEDELLSNYIKKEGEGRWRTLPKRAGLLRCGKSCRLRWMNYLRPSVKRGQIAPDEEDLILRLHRLLGNRWSLIAGRIPGRTDNEIKNYWNTHLSKKLISQGIDPRTHKPLNPDSSSSGGTGGNNNAKASSSKTNRIVINGGYASLPNSDGSGGIGLTSNNTGLSPEDEEDFNYGSDDVFSSFLNSLINEEPFAAQHQFQQQTITNGIASVSADPLISITASSFGLGAGWESALMTSTFNQSDTKRPVND</sequence>
<evidence type="ECO:0000256" key="2">
    <source>
        <dbReference type="ARBA" id="ARBA00022737"/>
    </source>
</evidence>
<accession>A0A8J4QH37</accession>
<feature type="domain" description="Myb-like" evidence="8">
    <location>
        <begin position="34"/>
        <end position="86"/>
    </location>
</feature>
<keyword evidence="4" id="KW-0238">DNA-binding</keyword>
<protein>
    <submittedName>
        <fullName evidence="10">Uncharacterized protein</fullName>
    </submittedName>
</protein>
<dbReference type="Pfam" id="PF00249">
    <property type="entry name" value="Myb_DNA-binding"/>
    <property type="match status" value="2"/>
</dbReference>
<feature type="compositionally biased region" description="Low complexity" evidence="7">
    <location>
        <begin position="1"/>
        <end position="10"/>
    </location>
</feature>
<keyword evidence="11" id="KW-1185">Reference proteome</keyword>
<feature type="compositionally biased region" description="Gly residues" evidence="7">
    <location>
        <begin position="11"/>
        <end position="25"/>
    </location>
</feature>
<comment type="subcellular location">
    <subcellularLocation>
        <location evidence="1">Nucleus</location>
    </subcellularLocation>
</comment>
<dbReference type="AlphaFoldDB" id="A0A8J4QH37"/>
<dbReference type="Gene3D" id="1.10.10.60">
    <property type="entry name" value="Homeodomain-like"/>
    <property type="match status" value="2"/>
</dbReference>
<feature type="region of interest" description="Disordered" evidence="7">
    <location>
        <begin position="1"/>
        <end position="39"/>
    </location>
</feature>
<evidence type="ECO:0000313" key="11">
    <source>
        <dbReference type="Proteomes" id="UP000737018"/>
    </source>
</evidence>
<dbReference type="EMBL" id="JRKL02003907">
    <property type="protein sequence ID" value="KAF3953865.1"/>
    <property type="molecule type" value="Genomic_DNA"/>
</dbReference>
<keyword evidence="6" id="KW-0539">Nucleus</keyword>
<evidence type="ECO:0000256" key="5">
    <source>
        <dbReference type="ARBA" id="ARBA00023163"/>
    </source>
</evidence>
<feature type="domain" description="Myb-like" evidence="8">
    <location>
        <begin position="87"/>
        <end position="137"/>
    </location>
</feature>
<feature type="region of interest" description="Disordered" evidence="7">
    <location>
        <begin position="146"/>
        <end position="175"/>
    </location>
</feature>
<dbReference type="SUPFAM" id="SSF46689">
    <property type="entry name" value="Homeodomain-like"/>
    <property type="match status" value="1"/>
</dbReference>
<dbReference type="FunFam" id="1.10.10.60:FF:000254">
    <property type="entry name" value="transcription repressor MYB5-like"/>
    <property type="match status" value="1"/>
</dbReference>
<evidence type="ECO:0000256" key="1">
    <source>
        <dbReference type="ARBA" id="ARBA00004123"/>
    </source>
</evidence>
<evidence type="ECO:0000259" key="9">
    <source>
        <dbReference type="PROSITE" id="PS51294"/>
    </source>
</evidence>
<organism evidence="10 11">
    <name type="scientific">Castanea mollissima</name>
    <name type="common">Chinese chestnut</name>
    <dbReference type="NCBI Taxonomy" id="60419"/>
    <lineage>
        <taxon>Eukaryota</taxon>
        <taxon>Viridiplantae</taxon>
        <taxon>Streptophyta</taxon>
        <taxon>Embryophyta</taxon>
        <taxon>Tracheophyta</taxon>
        <taxon>Spermatophyta</taxon>
        <taxon>Magnoliopsida</taxon>
        <taxon>eudicotyledons</taxon>
        <taxon>Gunneridae</taxon>
        <taxon>Pentapetalae</taxon>
        <taxon>rosids</taxon>
        <taxon>fabids</taxon>
        <taxon>Fagales</taxon>
        <taxon>Fagaceae</taxon>
        <taxon>Castanea</taxon>
    </lineage>
</organism>
<dbReference type="FunFam" id="1.10.10.60:FF:000121">
    <property type="entry name" value="Myb transcription factor"/>
    <property type="match status" value="1"/>
</dbReference>
<dbReference type="Proteomes" id="UP000737018">
    <property type="component" value="Unassembled WGS sequence"/>
</dbReference>
<evidence type="ECO:0000259" key="8">
    <source>
        <dbReference type="PROSITE" id="PS50090"/>
    </source>
</evidence>
<dbReference type="GO" id="GO:0003677">
    <property type="term" value="F:DNA binding"/>
    <property type="evidence" value="ECO:0007669"/>
    <property type="project" value="UniProtKB-KW"/>
</dbReference>
<comment type="caution">
    <text evidence="10">The sequence shown here is derived from an EMBL/GenBank/DDBJ whole genome shotgun (WGS) entry which is preliminary data.</text>
</comment>
<feature type="domain" description="HTH myb-type" evidence="9">
    <location>
        <begin position="87"/>
        <end position="141"/>
    </location>
</feature>
<dbReference type="SMART" id="SM00717">
    <property type="entry name" value="SANT"/>
    <property type="match status" value="2"/>
</dbReference>
<evidence type="ECO:0000313" key="10">
    <source>
        <dbReference type="EMBL" id="KAF3953865.1"/>
    </source>
</evidence>
<dbReference type="InterPro" id="IPR017930">
    <property type="entry name" value="Myb_dom"/>
</dbReference>
<gene>
    <name evidence="10" type="ORF">CMV_020723</name>
</gene>
<reference evidence="10" key="1">
    <citation type="submission" date="2020-03" db="EMBL/GenBank/DDBJ databases">
        <title>Castanea mollissima Vanexum genome sequencing.</title>
        <authorList>
            <person name="Staton M."/>
        </authorList>
    </citation>
    <scope>NUCLEOTIDE SEQUENCE</scope>
    <source>
        <tissue evidence="10">Leaf</tissue>
    </source>
</reference>
<dbReference type="GO" id="GO:0005634">
    <property type="term" value="C:nucleus"/>
    <property type="evidence" value="ECO:0007669"/>
    <property type="project" value="UniProtKB-SubCell"/>
</dbReference>
<dbReference type="InterPro" id="IPR001005">
    <property type="entry name" value="SANT/Myb"/>
</dbReference>
<keyword evidence="3" id="KW-0805">Transcription regulation</keyword>
<dbReference type="InterPro" id="IPR009057">
    <property type="entry name" value="Homeodomain-like_sf"/>
</dbReference>
<dbReference type="OrthoDB" id="2143914at2759"/>
<feature type="domain" description="HTH myb-type" evidence="9">
    <location>
        <begin position="34"/>
        <end position="86"/>
    </location>
</feature>
<dbReference type="PANTHER" id="PTHR47994">
    <property type="entry name" value="F14D16.11-RELATED"/>
    <property type="match status" value="1"/>
</dbReference>
<dbReference type="PANTHER" id="PTHR47994:SF5">
    <property type="entry name" value="F14D16.11-RELATED"/>
    <property type="match status" value="1"/>
</dbReference>
<dbReference type="CDD" id="cd00167">
    <property type="entry name" value="SANT"/>
    <property type="match status" value="2"/>
</dbReference>
<keyword evidence="2" id="KW-0677">Repeat</keyword>
<evidence type="ECO:0000256" key="6">
    <source>
        <dbReference type="ARBA" id="ARBA00023242"/>
    </source>
</evidence>
<proteinExistence type="predicted"/>
<name>A0A8J4QH37_9ROSI</name>
<evidence type="ECO:0000256" key="7">
    <source>
        <dbReference type="SAM" id="MobiDB-lite"/>
    </source>
</evidence>
<evidence type="ECO:0000256" key="4">
    <source>
        <dbReference type="ARBA" id="ARBA00023125"/>
    </source>
</evidence>
<keyword evidence="5" id="KW-0804">Transcription</keyword>
<dbReference type="PROSITE" id="PS51294">
    <property type="entry name" value="HTH_MYB"/>
    <property type="match status" value="2"/>
</dbReference>
<dbReference type="InterPro" id="IPR015495">
    <property type="entry name" value="Myb_TF_plants"/>
</dbReference>
<evidence type="ECO:0000256" key="3">
    <source>
        <dbReference type="ARBA" id="ARBA00023015"/>
    </source>
</evidence>
<dbReference type="PROSITE" id="PS50090">
    <property type="entry name" value="MYB_LIKE"/>
    <property type="match status" value="2"/>
</dbReference>